<reference evidence="1" key="1">
    <citation type="submission" date="2024-07" db="EMBL/GenBank/DDBJ databases">
        <title>Metagenome and Metagenome-Assembled Genomes of Archaea from a hot spring from the geothermal field of Los Azufres, Mexico.</title>
        <authorList>
            <person name="Marin-Paredes R."/>
            <person name="Martinez-Romero E."/>
            <person name="Servin-Garciduenas L.E."/>
        </authorList>
    </citation>
    <scope>NUCLEOTIDE SEQUENCE</scope>
    <source>
        <strain evidence="1">AZ1-454</strain>
    </source>
</reference>
<comment type="caution">
    <text evidence="1">The sequence shown here is derived from an EMBL/GenBank/DDBJ whole genome shotgun (WGS) entry which is preliminary data.</text>
</comment>
<dbReference type="Proteomes" id="UP000053480">
    <property type="component" value="Unassembled WGS sequence"/>
</dbReference>
<sequence>MPSVIEREVKLKLKNASVDRLKENLLQDGIKFEGEERQVDVYFNSSYRDFRRTDEALRIRETNGNVELTYKGPKISTRSKSREEITVKVSDRDSMTKILERLGFRPVATLSKVRYSFSVGKYTICLDKVEGLGDFVEIEGIDVDEDELLNFVKEFTAKYGIVSEQEKRSYLELLVEKLEANSNSH</sequence>
<evidence type="ECO:0000313" key="2">
    <source>
        <dbReference type="Proteomes" id="UP000053480"/>
    </source>
</evidence>
<name>A0ACC6TLS4_9CREN</name>
<gene>
    <name evidence="1" type="primary">cyaB</name>
    <name evidence="1" type="ORF">TQ35_0001190</name>
</gene>
<dbReference type="EMBL" id="JZWS03000001">
    <property type="protein sequence ID" value="MEW9490814.1"/>
    <property type="molecule type" value="Genomic_DNA"/>
</dbReference>
<proteinExistence type="predicted"/>
<organism evidence="1 2">
    <name type="scientific">Candidatus Aramenus sulfurataquae</name>
    <dbReference type="NCBI Taxonomy" id="1326980"/>
    <lineage>
        <taxon>Archaea</taxon>
        <taxon>Thermoproteota</taxon>
        <taxon>Thermoprotei</taxon>
        <taxon>Sulfolobales</taxon>
        <taxon>Sulfolobaceae</taxon>
        <taxon>Candidatus Aramenus</taxon>
    </lineage>
</organism>
<protein>
    <submittedName>
        <fullName evidence="1">Class IV adenylate cyclase</fullName>
    </submittedName>
</protein>
<accession>A0ACC6TLS4</accession>
<evidence type="ECO:0000313" key="1">
    <source>
        <dbReference type="EMBL" id="MEW9490814.1"/>
    </source>
</evidence>